<dbReference type="InterPro" id="IPR012132">
    <property type="entry name" value="GMC_OxRdtase"/>
</dbReference>
<comment type="subcellular location">
    <subcellularLocation>
        <location evidence="3">Cytoplasm</location>
    </subcellularLocation>
    <subcellularLocation>
        <location evidence="2">Secreted</location>
        <location evidence="2">Cell wall</location>
    </subcellularLocation>
</comment>
<gene>
    <name evidence="14" type="ORF">PENANT_c030G11465</name>
</gene>
<dbReference type="PROSITE" id="PS00623">
    <property type="entry name" value="GMC_OXRED_1"/>
    <property type="match status" value="1"/>
</dbReference>
<dbReference type="InterPro" id="IPR007867">
    <property type="entry name" value="GMC_OxRtase_C"/>
</dbReference>
<evidence type="ECO:0000256" key="10">
    <source>
        <dbReference type="PIRSR" id="PIRSR000137-2"/>
    </source>
</evidence>
<evidence type="ECO:0000313" key="14">
    <source>
        <dbReference type="EMBL" id="OQD81015.1"/>
    </source>
</evidence>
<evidence type="ECO:0000256" key="2">
    <source>
        <dbReference type="ARBA" id="ARBA00004191"/>
    </source>
</evidence>
<dbReference type="Pfam" id="PF05199">
    <property type="entry name" value="GMC_oxred_C"/>
    <property type="match status" value="1"/>
</dbReference>
<dbReference type="GO" id="GO:0016614">
    <property type="term" value="F:oxidoreductase activity, acting on CH-OH group of donors"/>
    <property type="evidence" value="ECO:0007669"/>
    <property type="project" value="InterPro"/>
</dbReference>
<evidence type="ECO:0000256" key="9">
    <source>
        <dbReference type="ARBA" id="ARBA00023002"/>
    </source>
</evidence>
<evidence type="ECO:0000256" key="1">
    <source>
        <dbReference type="ARBA" id="ARBA00001974"/>
    </source>
</evidence>
<dbReference type="PROSITE" id="PS00624">
    <property type="entry name" value="GMC_OXRED_2"/>
    <property type="match status" value="1"/>
</dbReference>
<dbReference type="EMBL" id="MDYN01000030">
    <property type="protein sequence ID" value="OQD81015.1"/>
    <property type="molecule type" value="Genomic_DNA"/>
</dbReference>
<evidence type="ECO:0000259" key="12">
    <source>
        <dbReference type="PROSITE" id="PS00623"/>
    </source>
</evidence>
<dbReference type="GO" id="GO:0050660">
    <property type="term" value="F:flavin adenine dinucleotide binding"/>
    <property type="evidence" value="ECO:0007669"/>
    <property type="project" value="InterPro"/>
</dbReference>
<comment type="similarity">
    <text evidence="4 11">Belongs to the GMC oxidoreductase family.</text>
</comment>
<evidence type="ECO:0000256" key="6">
    <source>
        <dbReference type="ARBA" id="ARBA00022512"/>
    </source>
</evidence>
<dbReference type="InterPro" id="IPR000172">
    <property type="entry name" value="GMC_OxRdtase_N"/>
</dbReference>
<evidence type="ECO:0000256" key="11">
    <source>
        <dbReference type="RuleBase" id="RU003968"/>
    </source>
</evidence>
<evidence type="ECO:0000256" key="4">
    <source>
        <dbReference type="ARBA" id="ARBA00010790"/>
    </source>
</evidence>
<feature type="domain" description="Glucose-methanol-choline oxidoreductase N-terminal" evidence="12">
    <location>
        <begin position="84"/>
        <end position="107"/>
    </location>
</feature>
<reference evidence="15" key="1">
    <citation type="journal article" date="2017" name="Nat. Microbiol.">
        <title>Global analysis of biosynthetic gene clusters reveals vast potential of secondary metabolite production in Penicillium species.</title>
        <authorList>
            <person name="Nielsen J.C."/>
            <person name="Grijseels S."/>
            <person name="Prigent S."/>
            <person name="Ji B."/>
            <person name="Dainat J."/>
            <person name="Nielsen K.F."/>
            <person name="Frisvad J.C."/>
            <person name="Workman M."/>
            <person name="Nielsen J."/>
        </authorList>
    </citation>
    <scope>NUCLEOTIDE SEQUENCE [LARGE SCALE GENOMIC DNA]</scope>
    <source>
        <strain evidence="15">IBT 31811</strain>
    </source>
</reference>
<evidence type="ECO:0000313" key="15">
    <source>
        <dbReference type="Proteomes" id="UP000191672"/>
    </source>
</evidence>
<proteinExistence type="inferred from homology"/>
<protein>
    <recommendedName>
        <fullName evidence="12 13">Glucose-methanol-choline oxidoreductase N-terminal domain-containing protein</fullName>
    </recommendedName>
</protein>
<keyword evidence="5" id="KW-0963">Cytoplasm</keyword>
<feature type="binding site" evidence="10">
    <location>
        <position position="235"/>
    </location>
    <ligand>
        <name>FAD</name>
        <dbReference type="ChEBI" id="CHEBI:57692"/>
    </ligand>
</feature>
<evidence type="ECO:0000256" key="5">
    <source>
        <dbReference type="ARBA" id="ARBA00022490"/>
    </source>
</evidence>
<sequence>MDIPATADYVIVGGGTAGLVVACRLSEDPNTYVVVIESGPDASIDTRVQNPGSWPTLSGSELDWKFKIGAQLGLNGREQTHPAGKVLGGSSAINGLAYVPPSPAGINAWGKLGNPNWNWETLRPYLQKSYTLTQSISASESSQGSKSEAQGPIQLIYPCFGDEQGNPISQAWIQAFQSEGYEPTDDFLAEEKTTGTRDYTATIDPVSGFRSSADSTYGVIASKRPNVSIITETTVQRIMFTTEKEKVRATGVDALHNGEVITVQAKKEVVLAAGALQTPKILELSGIGAKERLDRFGIQLVVDQPGVGENLQNHVMSLIPVSLKPHPSIARTSPGFKGLAFVRIDQEEQQKLSSEVDDRGSRPNQVVESILSNPNEASAMLFLVVKSETTALLGAIPSFPLSRGNVHITSSDLNELPAVDARFFDNELDLEMLARDVQHLHRLTSAAALQPFFHASAEVPDLAELKVMLREKSALTTHHVCGTAAMLPREAGGVVDQDLQVYGTENLRVVDASVFPLIPHANPIATVYAVAERAADIIRGR</sequence>
<dbReference type="AlphaFoldDB" id="A0A1V6PVM9"/>
<keyword evidence="15" id="KW-1185">Reference proteome</keyword>
<evidence type="ECO:0000256" key="7">
    <source>
        <dbReference type="ARBA" id="ARBA00022630"/>
    </source>
</evidence>
<comment type="cofactor">
    <cofactor evidence="1 10">
        <name>FAD</name>
        <dbReference type="ChEBI" id="CHEBI:57692"/>
    </cofactor>
</comment>
<feature type="binding site" evidence="10">
    <location>
        <position position="86"/>
    </location>
    <ligand>
        <name>FAD</name>
        <dbReference type="ChEBI" id="CHEBI:57692"/>
    </ligand>
</feature>
<name>A0A1V6PVM9_9EURO</name>
<keyword evidence="6" id="KW-0134">Cell wall</keyword>
<dbReference type="PANTHER" id="PTHR11552:SF201">
    <property type="entry name" value="GLUCOSE-METHANOL-CHOLINE OXIDOREDUCTASE N-TERMINAL DOMAIN-CONTAINING PROTEIN"/>
    <property type="match status" value="1"/>
</dbReference>
<dbReference type="PANTHER" id="PTHR11552">
    <property type="entry name" value="GLUCOSE-METHANOL-CHOLINE GMC OXIDOREDUCTASE"/>
    <property type="match status" value="1"/>
</dbReference>
<organism evidence="14 15">
    <name type="scientific">Penicillium antarcticum</name>
    <dbReference type="NCBI Taxonomy" id="416450"/>
    <lineage>
        <taxon>Eukaryota</taxon>
        <taxon>Fungi</taxon>
        <taxon>Dikarya</taxon>
        <taxon>Ascomycota</taxon>
        <taxon>Pezizomycotina</taxon>
        <taxon>Eurotiomycetes</taxon>
        <taxon>Eurotiomycetidae</taxon>
        <taxon>Eurotiales</taxon>
        <taxon>Aspergillaceae</taxon>
        <taxon>Penicillium</taxon>
    </lineage>
</organism>
<evidence type="ECO:0000259" key="13">
    <source>
        <dbReference type="PROSITE" id="PS00624"/>
    </source>
</evidence>
<dbReference type="InterPro" id="IPR036188">
    <property type="entry name" value="FAD/NAD-bd_sf"/>
</dbReference>
<evidence type="ECO:0000256" key="3">
    <source>
        <dbReference type="ARBA" id="ARBA00004496"/>
    </source>
</evidence>
<dbReference type="Gene3D" id="3.30.560.10">
    <property type="entry name" value="Glucose Oxidase, domain 3"/>
    <property type="match status" value="1"/>
</dbReference>
<dbReference type="Gene3D" id="3.50.50.60">
    <property type="entry name" value="FAD/NAD(P)-binding domain"/>
    <property type="match status" value="1"/>
</dbReference>
<feature type="domain" description="Glucose-methanol-choline oxidoreductase N-terminal" evidence="13">
    <location>
        <begin position="274"/>
        <end position="288"/>
    </location>
</feature>
<keyword evidence="6" id="KW-0964">Secreted</keyword>
<dbReference type="Proteomes" id="UP000191672">
    <property type="component" value="Unassembled WGS sequence"/>
</dbReference>
<dbReference type="STRING" id="416450.A0A1V6PVM9"/>
<dbReference type="Pfam" id="PF00732">
    <property type="entry name" value="GMC_oxred_N"/>
    <property type="match status" value="1"/>
</dbReference>
<comment type="caution">
    <text evidence="14">The sequence shown here is derived from an EMBL/GenBank/DDBJ whole genome shotgun (WGS) entry which is preliminary data.</text>
</comment>
<keyword evidence="9" id="KW-0560">Oxidoreductase</keyword>
<keyword evidence="8 10" id="KW-0274">FAD</keyword>
<dbReference type="PIRSF" id="PIRSF000137">
    <property type="entry name" value="Alcohol_oxidase"/>
    <property type="match status" value="1"/>
</dbReference>
<evidence type="ECO:0000256" key="8">
    <source>
        <dbReference type="ARBA" id="ARBA00022827"/>
    </source>
</evidence>
<dbReference type="SUPFAM" id="SSF51905">
    <property type="entry name" value="FAD/NAD(P)-binding domain"/>
    <property type="match status" value="1"/>
</dbReference>
<keyword evidence="7 11" id="KW-0285">Flavoprotein</keyword>
<accession>A0A1V6PVM9</accession>
<dbReference type="SUPFAM" id="SSF54373">
    <property type="entry name" value="FAD-linked reductases, C-terminal domain"/>
    <property type="match status" value="1"/>
</dbReference>
<dbReference type="GO" id="GO:0005737">
    <property type="term" value="C:cytoplasm"/>
    <property type="evidence" value="ECO:0007669"/>
    <property type="project" value="UniProtKB-SubCell"/>
</dbReference>